<evidence type="ECO:0000256" key="2">
    <source>
        <dbReference type="ARBA" id="ARBA00023136"/>
    </source>
</evidence>
<comment type="caution">
    <text evidence="4">The sequence shown here is derived from an EMBL/GenBank/DDBJ whole genome shotgun (WGS) entry which is preliminary data.</text>
</comment>
<dbReference type="InterPro" id="IPR015655">
    <property type="entry name" value="PP2C"/>
</dbReference>
<name>A0AAU9K6G0_9CILI</name>
<sequence length="473" mass="51903">MGNWCINASQKIQSISDLQYFNSVSLKVADRDHVGHITGESQCFVHLPGPIHQQSLLTTVYKLPLRICGSVLPSLNHLDGKASPSLDTYAILSKNGCLFCILFDGHGTEGGKIIAFCKKFMLDFFSENFQKFEESPKETIIEMVHQCDEKLSQSGISCSLSGCTAVVLVMNKEGIHVGSVGHPQAVLASLPSDDSPTQNDEASIEIGDEIEATQYIRSIEPSRILAPIALTLKQKPNHEIEFKRITEAGGIVERMVDDLGQPIGPYRVWLNPGNLPGLTTSRTIGDALAKEIGVISTPICNSFKIYTGADQFIVIASNGIWDVMDQTEVINFVEKFRTSCKGKSADYPANATNSSIARLLCEEARYRWFGIVEKQNAMIDDISCIIIELSNVVPTMPTGESAKVTASRALEPWKTIAIDSEVYVANKHAIRNDPARGSMTTGEIHNEIIEAAMEIIREKEEEGESNQNALELL</sequence>
<gene>
    <name evidence="4" type="ORF">BSTOLATCC_MIC59856</name>
</gene>
<feature type="domain" description="PPM-type phosphatase" evidence="3">
    <location>
        <begin position="69"/>
        <end position="389"/>
    </location>
</feature>
<organism evidence="4 5">
    <name type="scientific">Blepharisma stoltei</name>
    <dbReference type="NCBI Taxonomy" id="1481888"/>
    <lineage>
        <taxon>Eukaryota</taxon>
        <taxon>Sar</taxon>
        <taxon>Alveolata</taxon>
        <taxon>Ciliophora</taxon>
        <taxon>Postciliodesmatophora</taxon>
        <taxon>Heterotrichea</taxon>
        <taxon>Heterotrichida</taxon>
        <taxon>Blepharismidae</taxon>
        <taxon>Blepharisma</taxon>
    </lineage>
</organism>
<dbReference type="SUPFAM" id="SSF81606">
    <property type="entry name" value="PP2C-like"/>
    <property type="match status" value="1"/>
</dbReference>
<dbReference type="PROSITE" id="PS51746">
    <property type="entry name" value="PPM_2"/>
    <property type="match status" value="1"/>
</dbReference>
<dbReference type="AlphaFoldDB" id="A0AAU9K6G0"/>
<evidence type="ECO:0000313" key="4">
    <source>
        <dbReference type="EMBL" id="CAG9334054.1"/>
    </source>
</evidence>
<dbReference type="PANTHER" id="PTHR47992">
    <property type="entry name" value="PROTEIN PHOSPHATASE"/>
    <property type="match status" value="1"/>
</dbReference>
<evidence type="ECO:0000256" key="1">
    <source>
        <dbReference type="ARBA" id="ARBA00004370"/>
    </source>
</evidence>
<comment type="subcellular location">
    <subcellularLocation>
        <location evidence="1">Membrane</location>
    </subcellularLocation>
</comment>
<dbReference type="Gene3D" id="3.60.40.10">
    <property type="entry name" value="PPM-type phosphatase domain"/>
    <property type="match status" value="1"/>
</dbReference>
<evidence type="ECO:0000313" key="5">
    <source>
        <dbReference type="Proteomes" id="UP001162131"/>
    </source>
</evidence>
<accession>A0AAU9K6G0</accession>
<evidence type="ECO:0000259" key="3">
    <source>
        <dbReference type="PROSITE" id="PS51746"/>
    </source>
</evidence>
<keyword evidence="2" id="KW-0472">Membrane</keyword>
<dbReference type="Proteomes" id="UP001162131">
    <property type="component" value="Unassembled WGS sequence"/>
</dbReference>
<dbReference type="InterPro" id="IPR001932">
    <property type="entry name" value="PPM-type_phosphatase-like_dom"/>
</dbReference>
<protein>
    <recommendedName>
        <fullName evidence="3">PPM-type phosphatase domain-containing protein</fullName>
    </recommendedName>
</protein>
<dbReference type="EMBL" id="CAJZBQ010000057">
    <property type="protein sequence ID" value="CAG9334054.1"/>
    <property type="molecule type" value="Genomic_DNA"/>
</dbReference>
<reference evidence="4" key="1">
    <citation type="submission" date="2021-09" db="EMBL/GenBank/DDBJ databases">
        <authorList>
            <consortium name="AG Swart"/>
            <person name="Singh M."/>
            <person name="Singh A."/>
            <person name="Seah K."/>
            <person name="Emmerich C."/>
        </authorList>
    </citation>
    <scope>NUCLEOTIDE SEQUENCE</scope>
    <source>
        <strain evidence="4">ATCC30299</strain>
    </source>
</reference>
<dbReference type="Pfam" id="PF00481">
    <property type="entry name" value="PP2C"/>
    <property type="match status" value="2"/>
</dbReference>
<dbReference type="InterPro" id="IPR036457">
    <property type="entry name" value="PPM-type-like_dom_sf"/>
</dbReference>
<dbReference type="CDD" id="cd00143">
    <property type="entry name" value="PP2Cc"/>
    <property type="match status" value="1"/>
</dbReference>
<keyword evidence="5" id="KW-1185">Reference proteome</keyword>
<proteinExistence type="predicted"/>
<dbReference type="SMART" id="SM00332">
    <property type="entry name" value="PP2Cc"/>
    <property type="match status" value="1"/>
</dbReference>
<dbReference type="GO" id="GO:0016020">
    <property type="term" value="C:membrane"/>
    <property type="evidence" value="ECO:0007669"/>
    <property type="project" value="UniProtKB-SubCell"/>
</dbReference>
<dbReference type="GO" id="GO:0004722">
    <property type="term" value="F:protein serine/threonine phosphatase activity"/>
    <property type="evidence" value="ECO:0007669"/>
    <property type="project" value="InterPro"/>
</dbReference>